<dbReference type="EMBL" id="AP017378">
    <property type="protein sequence ID" value="BBD10093.1"/>
    <property type="molecule type" value="Genomic_DNA"/>
</dbReference>
<dbReference type="KEGG" id="dfl:DFE_3367"/>
<dbReference type="InterPro" id="IPR000944">
    <property type="entry name" value="Tscrpt_reg_Rrf2"/>
</dbReference>
<organism evidence="2 3">
    <name type="scientific">Desulfovibrio ferrophilus</name>
    <dbReference type="NCBI Taxonomy" id="241368"/>
    <lineage>
        <taxon>Bacteria</taxon>
        <taxon>Pseudomonadati</taxon>
        <taxon>Thermodesulfobacteriota</taxon>
        <taxon>Desulfovibrionia</taxon>
        <taxon>Desulfovibrionales</taxon>
        <taxon>Desulfovibrionaceae</taxon>
        <taxon>Desulfovibrio</taxon>
    </lineage>
</organism>
<dbReference type="PANTHER" id="PTHR33221">
    <property type="entry name" value="WINGED HELIX-TURN-HELIX TRANSCRIPTIONAL REGULATOR, RRF2 FAMILY"/>
    <property type="match status" value="1"/>
</dbReference>
<dbReference type="PROSITE" id="PS51197">
    <property type="entry name" value="HTH_RRF2_2"/>
    <property type="match status" value="1"/>
</dbReference>
<sequence length="169" mass="18945">MRISTRSRYGTRMMLDIALHSTDGPVRIQDVADRQGLSIKYLEKLIRLLKEAGFIMSKRGPKGGHMPSKPLDQITVGAVVRVLEGDGMLVQCSGGESCCVNEPMCLTRRVWKSAANAMFEKLESITFADLADEMTRLHVDITTIPDLFPEMHDDHCDTAKHMAKSYRHP</sequence>
<dbReference type="Gene3D" id="1.10.10.10">
    <property type="entry name" value="Winged helix-like DNA-binding domain superfamily/Winged helix DNA-binding domain"/>
    <property type="match status" value="1"/>
</dbReference>
<dbReference type="Pfam" id="PF02082">
    <property type="entry name" value="Rrf2"/>
    <property type="match status" value="1"/>
</dbReference>
<dbReference type="RefSeq" id="WP_126381182.1">
    <property type="nucleotide sequence ID" value="NZ_AP017378.1"/>
</dbReference>
<dbReference type="SUPFAM" id="SSF46785">
    <property type="entry name" value="Winged helix' DNA-binding domain"/>
    <property type="match status" value="1"/>
</dbReference>
<accession>A0A2Z6B3Q0</accession>
<dbReference type="AlphaFoldDB" id="A0A2Z6B3Q0"/>
<dbReference type="NCBIfam" id="TIGR00738">
    <property type="entry name" value="rrf2_super"/>
    <property type="match status" value="1"/>
</dbReference>
<dbReference type="InterPro" id="IPR036390">
    <property type="entry name" value="WH_DNA-bd_sf"/>
</dbReference>
<dbReference type="InterPro" id="IPR036388">
    <property type="entry name" value="WH-like_DNA-bd_sf"/>
</dbReference>
<dbReference type="GO" id="GO:0005829">
    <property type="term" value="C:cytosol"/>
    <property type="evidence" value="ECO:0007669"/>
    <property type="project" value="TreeGrafter"/>
</dbReference>
<evidence type="ECO:0000313" key="2">
    <source>
        <dbReference type="EMBL" id="BBD10093.1"/>
    </source>
</evidence>
<reference evidence="2 3" key="1">
    <citation type="journal article" date="2018" name="Sci. Adv.">
        <title>Multi-heme cytochromes provide a pathway for survival in energy-limited environments.</title>
        <authorList>
            <person name="Deng X."/>
            <person name="Dohmae N."/>
            <person name="Nealson K.H."/>
            <person name="Hashimoto K."/>
            <person name="Okamoto A."/>
        </authorList>
    </citation>
    <scope>NUCLEOTIDE SEQUENCE [LARGE SCALE GENOMIC DNA]</scope>
    <source>
        <strain evidence="2 3">IS5</strain>
    </source>
</reference>
<dbReference type="Proteomes" id="UP000269883">
    <property type="component" value="Chromosome"/>
</dbReference>
<evidence type="ECO:0000313" key="3">
    <source>
        <dbReference type="Proteomes" id="UP000269883"/>
    </source>
</evidence>
<evidence type="ECO:0000256" key="1">
    <source>
        <dbReference type="ARBA" id="ARBA00023125"/>
    </source>
</evidence>
<dbReference type="OrthoDB" id="9800519at2"/>
<protein>
    <submittedName>
        <fullName evidence="2">AsnC family transcriptional regulator</fullName>
    </submittedName>
</protein>
<dbReference type="GO" id="GO:0003677">
    <property type="term" value="F:DNA binding"/>
    <property type="evidence" value="ECO:0007669"/>
    <property type="project" value="UniProtKB-KW"/>
</dbReference>
<keyword evidence="3" id="KW-1185">Reference proteome</keyword>
<dbReference type="PANTHER" id="PTHR33221:SF5">
    <property type="entry name" value="HTH-TYPE TRANSCRIPTIONAL REGULATOR ISCR"/>
    <property type="match status" value="1"/>
</dbReference>
<dbReference type="GO" id="GO:0003700">
    <property type="term" value="F:DNA-binding transcription factor activity"/>
    <property type="evidence" value="ECO:0007669"/>
    <property type="project" value="TreeGrafter"/>
</dbReference>
<proteinExistence type="predicted"/>
<keyword evidence="1" id="KW-0238">DNA-binding</keyword>
<name>A0A2Z6B3Q0_9BACT</name>
<gene>
    <name evidence="2" type="ORF">DFE_3367</name>
</gene>